<reference evidence="14" key="1">
    <citation type="submission" date="2025-08" db="UniProtKB">
        <authorList>
            <consortium name="RefSeq"/>
        </authorList>
    </citation>
    <scope>IDENTIFICATION</scope>
</reference>
<evidence type="ECO:0000256" key="8">
    <source>
        <dbReference type="ARBA" id="ARBA00022801"/>
    </source>
</evidence>
<feature type="region of interest" description="Disordered" evidence="11">
    <location>
        <begin position="319"/>
        <end position="386"/>
    </location>
</feature>
<dbReference type="Pfam" id="PF02338">
    <property type="entry name" value="OTU"/>
    <property type="match status" value="1"/>
</dbReference>
<keyword evidence="6" id="KW-0863">Zinc-finger</keyword>
<protein>
    <recommendedName>
        <fullName evidence="3">ubiquitinyl hydrolase 1</fullName>
        <ecNumber evidence="3">3.4.19.12</ecNumber>
    </recommendedName>
</protein>
<evidence type="ECO:0000256" key="6">
    <source>
        <dbReference type="ARBA" id="ARBA00022771"/>
    </source>
</evidence>
<accession>A0ABM1F1J1</accession>
<dbReference type="PANTHER" id="PTHR13367">
    <property type="entry name" value="UBIQUITIN THIOESTERASE"/>
    <property type="match status" value="1"/>
</dbReference>
<evidence type="ECO:0000256" key="5">
    <source>
        <dbReference type="ARBA" id="ARBA00022723"/>
    </source>
</evidence>
<keyword evidence="8" id="KW-0378">Hydrolase</keyword>
<evidence type="ECO:0000256" key="4">
    <source>
        <dbReference type="ARBA" id="ARBA00022670"/>
    </source>
</evidence>
<evidence type="ECO:0000256" key="1">
    <source>
        <dbReference type="ARBA" id="ARBA00000707"/>
    </source>
</evidence>
<dbReference type="InterPro" id="IPR051346">
    <property type="entry name" value="OTU_Deubiquitinase"/>
</dbReference>
<gene>
    <name evidence="14" type="primary">LOC106818104</name>
</gene>
<feature type="compositionally biased region" description="Low complexity" evidence="11">
    <location>
        <begin position="360"/>
        <end position="386"/>
    </location>
</feature>
<keyword evidence="13" id="KW-1185">Reference proteome</keyword>
<sequence length="386" mass="42568">MPGVDVNEGGEHSCLLHAASIYMWGIHDNHLLLQQLLQQALLSDAQAKLKDRWQAEKERMMYHYQSTREEKIVRQGTLEERMACQGSQEKESISSLLDWQCHADWNDESATGVNPATDAGVAREPPPGGVTCASPLRGAEELHVFALANVLRRPIIVLAGEDVGSRGDVSGRADSDVAGVYLPLLSRHQYCIKSPMLLGYCHGRFVPLLPMGTTAQEPEVDTQHPLHWPAAIPLVTHAMKQLSIRLALPAEAQRWRRLVGDYLAVCECALSRCNEACQVLCAHALPQQLETSTSLMQLYVTVLQELTVPTDNRLLGADHASNRYTGADRSGNRSADDRSTIDNGTSVGDDVAGDDKCASQKQEQQQQQQQQQHQQKQQQQQTAASV</sequence>
<dbReference type="InterPro" id="IPR003323">
    <property type="entry name" value="OTU_dom"/>
</dbReference>
<dbReference type="GeneID" id="106818104"/>
<comment type="catalytic activity">
    <reaction evidence="1">
        <text>Thiol-dependent hydrolysis of ester, thioester, amide, peptide and isopeptide bonds formed by the C-terminal Gly of ubiquitin (a 76-residue protein attached to proteins as an intracellular targeting signal).</text>
        <dbReference type="EC" id="3.4.19.12"/>
    </reaction>
</comment>
<name>A0ABM1F1J1_PRICU</name>
<proteinExistence type="inferred from homology"/>
<feature type="domain" description="OTU" evidence="12">
    <location>
        <begin position="13"/>
        <end position="202"/>
    </location>
</feature>
<evidence type="ECO:0000256" key="9">
    <source>
        <dbReference type="ARBA" id="ARBA00022807"/>
    </source>
</evidence>
<keyword evidence="5" id="KW-0479">Metal-binding</keyword>
<dbReference type="RefSeq" id="XP_014678312.1">
    <property type="nucleotide sequence ID" value="XM_014822826.1"/>
</dbReference>
<evidence type="ECO:0000259" key="12">
    <source>
        <dbReference type="Pfam" id="PF02338"/>
    </source>
</evidence>
<evidence type="ECO:0000256" key="2">
    <source>
        <dbReference type="ARBA" id="ARBA00005865"/>
    </source>
</evidence>
<dbReference type="EC" id="3.4.19.12" evidence="3"/>
<dbReference type="Proteomes" id="UP000695022">
    <property type="component" value="Unplaced"/>
</dbReference>
<evidence type="ECO:0000256" key="7">
    <source>
        <dbReference type="ARBA" id="ARBA00022786"/>
    </source>
</evidence>
<keyword evidence="7" id="KW-0833">Ubl conjugation pathway</keyword>
<evidence type="ECO:0000313" key="14">
    <source>
        <dbReference type="RefSeq" id="XP_014678312.1"/>
    </source>
</evidence>
<comment type="similarity">
    <text evidence="2">Belongs to the peptidase C64 family.</text>
</comment>
<evidence type="ECO:0000256" key="10">
    <source>
        <dbReference type="ARBA" id="ARBA00022833"/>
    </source>
</evidence>
<dbReference type="PANTHER" id="PTHR13367:SF3">
    <property type="entry name" value="TUMOR NECROSIS FACTOR ALPHA-INDUCED PROTEIN 3"/>
    <property type="match status" value="1"/>
</dbReference>
<keyword evidence="10" id="KW-0862">Zinc</keyword>
<keyword evidence="4" id="KW-0645">Protease</keyword>
<evidence type="ECO:0000256" key="3">
    <source>
        <dbReference type="ARBA" id="ARBA00012759"/>
    </source>
</evidence>
<evidence type="ECO:0000256" key="11">
    <source>
        <dbReference type="SAM" id="MobiDB-lite"/>
    </source>
</evidence>
<organism evidence="13 14">
    <name type="scientific">Priapulus caudatus</name>
    <name type="common">Priapulid worm</name>
    <dbReference type="NCBI Taxonomy" id="37621"/>
    <lineage>
        <taxon>Eukaryota</taxon>
        <taxon>Metazoa</taxon>
        <taxon>Ecdysozoa</taxon>
        <taxon>Scalidophora</taxon>
        <taxon>Priapulida</taxon>
        <taxon>Priapulimorpha</taxon>
        <taxon>Priapulimorphida</taxon>
        <taxon>Priapulidae</taxon>
        <taxon>Priapulus</taxon>
    </lineage>
</organism>
<feature type="compositionally biased region" description="Basic and acidic residues" evidence="11">
    <location>
        <begin position="330"/>
        <end position="340"/>
    </location>
</feature>
<evidence type="ECO:0000313" key="13">
    <source>
        <dbReference type="Proteomes" id="UP000695022"/>
    </source>
</evidence>
<keyword evidence="9" id="KW-0788">Thiol protease</keyword>